<dbReference type="GO" id="GO:0016788">
    <property type="term" value="F:hydrolase activity, acting on ester bonds"/>
    <property type="evidence" value="ECO:0007669"/>
    <property type="project" value="InterPro"/>
</dbReference>
<accession>A0AAV0Z3H5</accession>
<keyword evidence="6" id="KW-0442">Lipid degradation</keyword>
<proteinExistence type="inferred from homology"/>
<dbReference type="PANTHER" id="PTHR45650">
    <property type="entry name" value="GDSL-LIKE LIPASE/ACYLHYDROLASE-RELATED"/>
    <property type="match status" value="1"/>
</dbReference>
<organism evidence="9 10">
    <name type="scientific">Vicia faba</name>
    <name type="common">Broad bean</name>
    <name type="synonym">Faba vulgaris</name>
    <dbReference type="NCBI Taxonomy" id="3906"/>
    <lineage>
        <taxon>Eukaryota</taxon>
        <taxon>Viridiplantae</taxon>
        <taxon>Streptophyta</taxon>
        <taxon>Embryophyta</taxon>
        <taxon>Tracheophyta</taxon>
        <taxon>Spermatophyta</taxon>
        <taxon>Magnoliopsida</taxon>
        <taxon>eudicotyledons</taxon>
        <taxon>Gunneridae</taxon>
        <taxon>Pentapetalae</taxon>
        <taxon>rosids</taxon>
        <taxon>fabids</taxon>
        <taxon>Fabales</taxon>
        <taxon>Fabaceae</taxon>
        <taxon>Papilionoideae</taxon>
        <taxon>50 kb inversion clade</taxon>
        <taxon>NPAAA clade</taxon>
        <taxon>Hologalegina</taxon>
        <taxon>IRL clade</taxon>
        <taxon>Fabeae</taxon>
        <taxon>Vicia</taxon>
    </lineage>
</organism>
<evidence type="ECO:0000256" key="6">
    <source>
        <dbReference type="ARBA" id="ARBA00022963"/>
    </source>
</evidence>
<dbReference type="PANTHER" id="PTHR45650:SF75">
    <property type="entry name" value="GDSL-LIKE LIPASE_ACYLHYDROLASE"/>
    <property type="match status" value="1"/>
</dbReference>
<dbReference type="SUPFAM" id="SSF52266">
    <property type="entry name" value="SGNH hydrolase"/>
    <property type="match status" value="1"/>
</dbReference>
<comment type="similarity">
    <text evidence="2">Belongs to the 'GDSL' lipolytic enzyme family.</text>
</comment>
<evidence type="ECO:0000256" key="2">
    <source>
        <dbReference type="ARBA" id="ARBA00008668"/>
    </source>
</evidence>
<dbReference type="InterPro" id="IPR001087">
    <property type="entry name" value="GDSL"/>
</dbReference>
<dbReference type="InterPro" id="IPR036514">
    <property type="entry name" value="SGNH_hydro_sf"/>
</dbReference>
<dbReference type="EMBL" id="OX451736">
    <property type="protein sequence ID" value="CAI8590925.1"/>
    <property type="molecule type" value="Genomic_DNA"/>
</dbReference>
<dbReference type="CDD" id="cd01837">
    <property type="entry name" value="SGNH_plant_lipase_like"/>
    <property type="match status" value="1"/>
</dbReference>
<evidence type="ECO:0000256" key="8">
    <source>
        <dbReference type="SAM" id="SignalP"/>
    </source>
</evidence>
<dbReference type="GO" id="GO:0016042">
    <property type="term" value="P:lipid catabolic process"/>
    <property type="evidence" value="ECO:0007669"/>
    <property type="project" value="UniProtKB-KW"/>
</dbReference>
<dbReference type="InterPro" id="IPR051238">
    <property type="entry name" value="GDSL_esterase/lipase"/>
</dbReference>
<reference evidence="9 10" key="1">
    <citation type="submission" date="2023-01" db="EMBL/GenBank/DDBJ databases">
        <authorList>
            <person name="Kreplak J."/>
        </authorList>
    </citation>
    <scope>NUCLEOTIDE SEQUENCE [LARGE SCALE GENOMIC DNA]</scope>
</reference>
<comment type="subcellular location">
    <subcellularLocation>
        <location evidence="1">Secreted</location>
    </subcellularLocation>
</comment>
<keyword evidence="4 8" id="KW-0732">Signal</keyword>
<dbReference type="Gene3D" id="3.40.50.1110">
    <property type="entry name" value="SGNH hydrolase"/>
    <property type="match status" value="1"/>
</dbReference>
<keyword evidence="10" id="KW-1185">Reference proteome</keyword>
<evidence type="ECO:0000256" key="1">
    <source>
        <dbReference type="ARBA" id="ARBA00004613"/>
    </source>
</evidence>
<keyword evidence="3" id="KW-0964">Secreted</keyword>
<dbReference type="AlphaFoldDB" id="A0AAV0Z3H5"/>
<sequence length="354" mass="39116">MACETNTLLIFPLLFVAACYMQQCVYGKSQMPCLFIFGDSLSDSGNNNNLVTLSKVNYKPYGIDFPTGPTGRFSNGLTSIDILAQLLGFEDFIPPFANTMGSNILKGVNYASGSAGIRNETGKHLGADIDLGFQLQNHKTIIARFAIMLGGAQQASQYLNECLYYVNIGSNDYINNYFLPQFYSTSRVYSPNQYAQDLIGRLSQSIKILHNAGARKMVIVGPGPIGCTPNAIATHGSCIQEQNAAALIFSSKLKSLVDRLNRKFTGSKFIFRNSTTDFYASIKRFRVSNAACCRLVLNSLCALQQTPCENRNEYMFWDGFHPTSAANKLTALRSYNSSNPDFVYPMNVQHLIQS</sequence>
<keyword evidence="5" id="KW-0378">Hydrolase</keyword>
<feature type="chain" id="PRO_5043337046" evidence="8">
    <location>
        <begin position="28"/>
        <end position="354"/>
    </location>
</feature>
<evidence type="ECO:0000256" key="4">
    <source>
        <dbReference type="ARBA" id="ARBA00022729"/>
    </source>
</evidence>
<evidence type="ECO:0000313" key="9">
    <source>
        <dbReference type="EMBL" id="CAI8590925.1"/>
    </source>
</evidence>
<dbReference type="InterPro" id="IPR035669">
    <property type="entry name" value="SGNH_plant_lipase-like"/>
</dbReference>
<feature type="signal peptide" evidence="8">
    <location>
        <begin position="1"/>
        <end position="27"/>
    </location>
</feature>
<dbReference type="Proteomes" id="UP001157006">
    <property type="component" value="Chromosome 1L"/>
</dbReference>
<protein>
    <submittedName>
        <fullName evidence="9">Uncharacterized protein</fullName>
    </submittedName>
</protein>
<gene>
    <name evidence="9" type="ORF">VFH_I464080</name>
</gene>
<evidence type="ECO:0000256" key="7">
    <source>
        <dbReference type="ARBA" id="ARBA00023098"/>
    </source>
</evidence>
<dbReference type="GO" id="GO:0005576">
    <property type="term" value="C:extracellular region"/>
    <property type="evidence" value="ECO:0007669"/>
    <property type="project" value="UniProtKB-SubCell"/>
</dbReference>
<evidence type="ECO:0000256" key="5">
    <source>
        <dbReference type="ARBA" id="ARBA00022801"/>
    </source>
</evidence>
<evidence type="ECO:0000313" key="10">
    <source>
        <dbReference type="Proteomes" id="UP001157006"/>
    </source>
</evidence>
<keyword evidence="7" id="KW-0443">Lipid metabolism</keyword>
<dbReference type="Pfam" id="PF00657">
    <property type="entry name" value="Lipase_GDSL"/>
    <property type="match status" value="1"/>
</dbReference>
<evidence type="ECO:0000256" key="3">
    <source>
        <dbReference type="ARBA" id="ARBA00022525"/>
    </source>
</evidence>
<name>A0AAV0Z3H5_VICFA</name>